<reference evidence="1 2" key="1">
    <citation type="submission" date="2021-07" db="EMBL/GenBank/DDBJ databases">
        <title>Genome data of Colletotrichum spaethianum.</title>
        <authorList>
            <person name="Utami Y.D."/>
            <person name="Hiruma K."/>
        </authorList>
    </citation>
    <scope>NUCLEOTIDE SEQUENCE [LARGE SCALE GENOMIC DNA]</scope>
    <source>
        <strain evidence="1 2">MAFF 242679</strain>
    </source>
</reference>
<sequence length="148" mass="17648">MGYYWPRSSTSTWIPKLNLNLKVRDKAVHDYRIFFLIESRFRSGSFTFINGRTTAILYPEHQYIMHIANDQTTSRLKGVAIGERSRFLVSSLSKEDMEVFWVIGSEWAFCWHGIIVQTFPVRRHWLLRMNRELRDYVRGSTMPKKCHE</sequence>
<dbReference type="AlphaFoldDB" id="A0AA37GC55"/>
<gene>
    <name evidence="1" type="ORF">ColLi_01008</name>
</gene>
<organism evidence="1 2">
    <name type="scientific">Colletotrichum liriopes</name>
    <dbReference type="NCBI Taxonomy" id="708192"/>
    <lineage>
        <taxon>Eukaryota</taxon>
        <taxon>Fungi</taxon>
        <taxon>Dikarya</taxon>
        <taxon>Ascomycota</taxon>
        <taxon>Pezizomycotina</taxon>
        <taxon>Sordariomycetes</taxon>
        <taxon>Hypocreomycetidae</taxon>
        <taxon>Glomerellales</taxon>
        <taxon>Glomerellaceae</taxon>
        <taxon>Colletotrichum</taxon>
        <taxon>Colletotrichum spaethianum species complex</taxon>
    </lineage>
</organism>
<dbReference type="EMBL" id="BPPX01000002">
    <property type="protein sequence ID" value="GJC78170.1"/>
    <property type="molecule type" value="Genomic_DNA"/>
</dbReference>
<evidence type="ECO:0000313" key="1">
    <source>
        <dbReference type="EMBL" id="GJC78170.1"/>
    </source>
</evidence>
<keyword evidence="2" id="KW-1185">Reference proteome</keyword>
<evidence type="ECO:0000313" key="2">
    <source>
        <dbReference type="Proteomes" id="UP001055172"/>
    </source>
</evidence>
<comment type="caution">
    <text evidence="1">The sequence shown here is derived from an EMBL/GenBank/DDBJ whole genome shotgun (WGS) entry which is preliminary data.</text>
</comment>
<protein>
    <submittedName>
        <fullName evidence="1">Uncharacterized protein</fullName>
    </submittedName>
</protein>
<accession>A0AA37GC55</accession>
<proteinExistence type="predicted"/>
<name>A0AA37GC55_9PEZI</name>
<dbReference type="Proteomes" id="UP001055172">
    <property type="component" value="Unassembled WGS sequence"/>
</dbReference>